<dbReference type="RefSeq" id="WP_073120812.1">
    <property type="nucleotide sequence ID" value="NZ_FRAA01000002.1"/>
</dbReference>
<evidence type="ECO:0000256" key="1">
    <source>
        <dbReference type="SAM" id="MobiDB-lite"/>
    </source>
</evidence>
<sequence length="207" mass="23819">MNLHASIFFITLSIVSSVDVLGQGHNRMEIEHITTLGKNSITEIAHGIVRQKYPDLDIILGDFDISVWSNTQEVLVQYKRRIRFVPLGQETRNYTYDFTVHVMTHGISPFDFFGIDDFYLPTSEDREKISFVQNAFGLPRQWFDSEVTEKENKYVVSLSNEVSFGIYEIDKVTGMEIPQSSIEGNWEPEPDILGGEEDKDPYVEIKE</sequence>
<feature type="compositionally biased region" description="Acidic residues" evidence="1">
    <location>
        <begin position="186"/>
        <end position="199"/>
    </location>
</feature>
<gene>
    <name evidence="2" type="ORF">SAMN04488028_10290</name>
</gene>
<accession>A0A1M6N439</accession>
<evidence type="ECO:0000313" key="3">
    <source>
        <dbReference type="Proteomes" id="UP000184474"/>
    </source>
</evidence>
<dbReference type="EMBL" id="FRAA01000002">
    <property type="protein sequence ID" value="SHJ90426.1"/>
    <property type="molecule type" value="Genomic_DNA"/>
</dbReference>
<protein>
    <submittedName>
        <fullName evidence="2">Uncharacterized protein</fullName>
    </submittedName>
</protein>
<dbReference type="Proteomes" id="UP000184474">
    <property type="component" value="Unassembled WGS sequence"/>
</dbReference>
<reference evidence="3" key="1">
    <citation type="submission" date="2016-11" db="EMBL/GenBank/DDBJ databases">
        <authorList>
            <person name="Varghese N."/>
            <person name="Submissions S."/>
        </authorList>
    </citation>
    <scope>NUCLEOTIDE SEQUENCE [LARGE SCALE GENOMIC DNA]</scope>
    <source>
        <strain evidence="3">DSM 26134</strain>
    </source>
</reference>
<feature type="region of interest" description="Disordered" evidence="1">
    <location>
        <begin position="181"/>
        <end position="207"/>
    </location>
</feature>
<dbReference type="AlphaFoldDB" id="A0A1M6N439"/>
<proteinExistence type="predicted"/>
<dbReference type="STRING" id="156994.SAMN04488028_10290"/>
<organism evidence="2 3">
    <name type="scientific">Reichenbachiella agariperforans</name>
    <dbReference type="NCBI Taxonomy" id="156994"/>
    <lineage>
        <taxon>Bacteria</taxon>
        <taxon>Pseudomonadati</taxon>
        <taxon>Bacteroidota</taxon>
        <taxon>Cytophagia</taxon>
        <taxon>Cytophagales</taxon>
        <taxon>Reichenbachiellaceae</taxon>
        <taxon>Reichenbachiella</taxon>
    </lineage>
</organism>
<name>A0A1M6N439_REIAG</name>
<evidence type="ECO:0000313" key="2">
    <source>
        <dbReference type="EMBL" id="SHJ90426.1"/>
    </source>
</evidence>
<keyword evidence="3" id="KW-1185">Reference proteome</keyword>